<reference evidence="4 5" key="1">
    <citation type="submission" date="2024-02" db="EMBL/GenBank/DDBJ databases">
        <title>The whole genome sequence of Pseudomonas benzopyrenica MLY92.</title>
        <authorList>
            <person name="Liu Y."/>
        </authorList>
    </citation>
    <scope>NUCLEOTIDE SEQUENCE [LARGE SCALE GENOMIC DNA]</scope>
    <source>
        <strain evidence="4 5">MLY92</strain>
    </source>
</reference>
<dbReference type="InterPro" id="IPR011324">
    <property type="entry name" value="Cytotoxic_necrot_fac-like_cat"/>
</dbReference>
<dbReference type="RefSeq" id="WP_231356310.1">
    <property type="nucleotide sequence ID" value="NZ_CP145723.1"/>
</dbReference>
<dbReference type="PANTHER" id="PTHR35147:SF3">
    <property type="entry name" value="CHEMORECEPTOR GLUTAMINE DEAMIDASE CHED 1-RELATED"/>
    <property type="match status" value="1"/>
</dbReference>
<dbReference type="InterPro" id="IPR038592">
    <property type="entry name" value="CheD-like_sf"/>
</dbReference>
<dbReference type="Gene3D" id="3.30.1330.200">
    <property type="match status" value="1"/>
</dbReference>
<keyword evidence="5" id="KW-1185">Reference proteome</keyword>
<dbReference type="CDD" id="cd16352">
    <property type="entry name" value="CheD"/>
    <property type="match status" value="1"/>
</dbReference>
<evidence type="ECO:0000256" key="3">
    <source>
        <dbReference type="HAMAP-Rule" id="MF_01440"/>
    </source>
</evidence>
<dbReference type="EMBL" id="CP145723">
    <property type="protein sequence ID" value="WWM68332.1"/>
    <property type="molecule type" value="Genomic_DNA"/>
</dbReference>
<dbReference type="Proteomes" id="UP001372714">
    <property type="component" value="Chromosome"/>
</dbReference>
<evidence type="ECO:0000313" key="5">
    <source>
        <dbReference type="Proteomes" id="UP001372714"/>
    </source>
</evidence>
<keyword evidence="1 3" id="KW-0145">Chemotaxis</keyword>
<gene>
    <name evidence="3" type="primary">cheD</name>
    <name evidence="4" type="ORF">V6W80_08665</name>
</gene>
<comment type="catalytic activity">
    <reaction evidence="3">
        <text>L-glutaminyl-[protein] + H2O = L-glutamyl-[protein] + NH4(+)</text>
        <dbReference type="Rhea" id="RHEA:16441"/>
        <dbReference type="Rhea" id="RHEA-COMP:10207"/>
        <dbReference type="Rhea" id="RHEA-COMP:10208"/>
        <dbReference type="ChEBI" id="CHEBI:15377"/>
        <dbReference type="ChEBI" id="CHEBI:28938"/>
        <dbReference type="ChEBI" id="CHEBI:29973"/>
        <dbReference type="ChEBI" id="CHEBI:30011"/>
        <dbReference type="EC" id="3.5.1.44"/>
    </reaction>
</comment>
<dbReference type="PANTHER" id="PTHR35147">
    <property type="entry name" value="CHEMORECEPTOR GLUTAMINE DEAMIDASE CHED-RELATED"/>
    <property type="match status" value="1"/>
</dbReference>
<dbReference type="Pfam" id="PF03975">
    <property type="entry name" value="CheD"/>
    <property type="match status" value="1"/>
</dbReference>
<organism evidence="4 5">
    <name type="scientific">Pseudomonas benzopyrenica</name>
    <dbReference type="NCBI Taxonomy" id="2993566"/>
    <lineage>
        <taxon>Bacteria</taxon>
        <taxon>Pseudomonadati</taxon>
        <taxon>Pseudomonadota</taxon>
        <taxon>Gammaproteobacteria</taxon>
        <taxon>Pseudomonadales</taxon>
        <taxon>Pseudomonadaceae</taxon>
        <taxon>Pseudomonas</taxon>
    </lineage>
</organism>
<dbReference type="SUPFAM" id="SSF64438">
    <property type="entry name" value="CNF1/YfiH-like putative cysteine hydrolases"/>
    <property type="match status" value="1"/>
</dbReference>
<dbReference type="EC" id="3.5.1.44" evidence="3"/>
<proteinExistence type="inferred from homology"/>
<sequence>MGERFLTPGDWYFGRGDLQLRTVLGSCVSFVFWHPGDRLGGMTHSLLPSRLGGAKTTRRDGHYIDDALYLILRAMARHGSDPRGYRIHLYGGGSMFPGVPSTPAASIGQRNVEAARALLAAYGLRCDKTHVEGIGHRKLILDLRTGAVSLQQATLSANPSSPDYP</sequence>
<protein>
    <recommendedName>
        <fullName evidence="3">Probable chemoreceptor glutamine deamidase CheD</fullName>
        <ecNumber evidence="3">3.5.1.44</ecNumber>
    </recommendedName>
</protein>
<dbReference type="HAMAP" id="MF_01440">
    <property type="entry name" value="CheD"/>
    <property type="match status" value="1"/>
</dbReference>
<comment type="function">
    <text evidence="3">Probably deamidates glutamine residues to glutamate on methyl-accepting chemotaxis receptors (MCPs), playing an important role in chemotaxis.</text>
</comment>
<comment type="similarity">
    <text evidence="3">Belongs to the CheD family.</text>
</comment>
<keyword evidence="2 3" id="KW-0378">Hydrolase</keyword>
<accession>A0ABZ2FWU0</accession>
<dbReference type="InterPro" id="IPR005659">
    <property type="entry name" value="Chemorcpt_Glu_NH3ase_CheD"/>
</dbReference>
<evidence type="ECO:0000313" key="4">
    <source>
        <dbReference type="EMBL" id="WWM68332.1"/>
    </source>
</evidence>
<name>A0ABZ2FWU0_9PSED</name>
<evidence type="ECO:0000256" key="1">
    <source>
        <dbReference type="ARBA" id="ARBA00022500"/>
    </source>
</evidence>
<evidence type="ECO:0000256" key="2">
    <source>
        <dbReference type="ARBA" id="ARBA00022801"/>
    </source>
</evidence>